<keyword evidence="2" id="KW-0805">Transcription regulation</keyword>
<evidence type="ECO:0000259" key="6">
    <source>
        <dbReference type="PROSITE" id="PS50811"/>
    </source>
</evidence>
<evidence type="ECO:0000256" key="4">
    <source>
        <dbReference type="ARBA" id="ARBA00023163"/>
    </source>
</evidence>
<organism evidence="7 8">
    <name type="scientific">Brassica cretica</name>
    <name type="common">Mustard</name>
    <dbReference type="NCBI Taxonomy" id="69181"/>
    <lineage>
        <taxon>Eukaryota</taxon>
        <taxon>Viridiplantae</taxon>
        <taxon>Streptophyta</taxon>
        <taxon>Embryophyta</taxon>
        <taxon>Tracheophyta</taxon>
        <taxon>Spermatophyta</taxon>
        <taxon>Magnoliopsida</taxon>
        <taxon>eudicotyledons</taxon>
        <taxon>Gunneridae</taxon>
        <taxon>Pentapetalae</taxon>
        <taxon>rosids</taxon>
        <taxon>malvids</taxon>
        <taxon>Brassicales</taxon>
        <taxon>Brassicaceae</taxon>
        <taxon>Brassiceae</taxon>
        <taxon>Brassica</taxon>
    </lineage>
</organism>
<keyword evidence="4" id="KW-0804">Transcription</keyword>
<accession>A0ABQ7C3G1</accession>
<dbReference type="InterPro" id="IPR003657">
    <property type="entry name" value="WRKY_dom"/>
</dbReference>
<sequence>MEMTSYSASQLMITIAPPSPVAIIGPPEVVESSGGDHATMMISNNGLPHQRIDVDQAPEDHNIVDVLNVEPSSPERRGNEVSLSNMIIASRTGRYDERVIIQMKSEENNLDDGYSWKKYGQKLIRGNPNARSYYKCTSSGCDVKKHVERRADNAKSLVITYYGNHEHDAPVKRRKCYSLKKRSGSSMFQDASNRTPRLGRPPFSSSAFQVFPPSLEPHLDMTQINMNELSKLPSLPANQMVQRGNEVSLSNMIIASRTGRYDERVIIQMKSEENNLDDGYSWKKYGQKLIRGNPNARSYYKCTSSGCDVKKHVERRADNAKSLVITYYGNHEHDAPVKRRKCYSLKKRSGSSMFQDASNRTPRLGRPPFSSSAFQVFPPSLEPHLDMTQINMNELSKLPSLPANQMVQRYTWG</sequence>
<keyword evidence="5" id="KW-0539">Nucleus</keyword>
<comment type="caution">
    <text evidence="7">The sequence shown here is derived from an EMBL/GenBank/DDBJ whole genome shotgun (WGS) entry which is preliminary data.</text>
</comment>
<dbReference type="SMART" id="SM00774">
    <property type="entry name" value="WRKY"/>
    <property type="match status" value="2"/>
</dbReference>
<keyword evidence="8" id="KW-1185">Reference proteome</keyword>
<dbReference type="InterPro" id="IPR044810">
    <property type="entry name" value="WRKY_plant"/>
</dbReference>
<evidence type="ECO:0000256" key="5">
    <source>
        <dbReference type="ARBA" id="ARBA00023242"/>
    </source>
</evidence>
<dbReference type="PANTHER" id="PTHR31221">
    <property type="entry name" value="WRKY TRANSCRIPTION FACTOR PROTEIN 1-RELATED"/>
    <property type="match status" value="1"/>
</dbReference>
<name>A0ABQ7C3G1_BRACR</name>
<dbReference type="SUPFAM" id="SSF118290">
    <property type="entry name" value="WRKY DNA-binding domain"/>
    <property type="match status" value="2"/>
</dbReference>
<evidence type="ECO:0000256" key="1">
    <source>
        <dbReference type="ARBA" id="ARBA00004123"/>
    </source>
</evidence>
<evidence type="ECO:0000256" key="2">
    <source>
        <dbReference type="ARBA" id="ARBA00023015"/>
    </source>
</evidence>
<feature type="domain" description="WRKY" evidence="6">
    <location>
        <begin position="105"/>
        <end position="170"/>
    </location>
</feature>
<comment type="subcellular location">
    <subcellularLocation>
        <location evidence="1">Nucleus</location>
    </subcellularLocation>
</comment>
<dbReference type="PROSITE" id="PS50811">
    <property type="entry name" value="WRKY"/>
    <property type="match status" value="2"/>
</dbReference>
<keyword evidence="3" id="KW-0238">DNA-binding</keyword>
<evidence type="ECO:0000313" key="7">
    <source>
        <dbReference type="EMBL" id="KAF3546225.1"/>
    </source>
</evidence>
<dbReference type="Gene3D" id="2.20.25.80">
    <property type="entry name" value="WRKY domain"/>
    <property type="match status" value="2"/>
</dbReference>
<evidence type="ECO:0000313" key="8">
    <source>
        <dbReference type="Proteomes" id="UP000266723"/>
    </source>
</evidence>
<dbReference type="InterPro" id="IPR036576">
    <property type="entry name" value="WRKY_dom_sf"/>
</dbReference>
<protein>
    <recommendedName>
        <fullName evidence="6">WRKY domain-containing protein</fullName>
    </recommendedName>
</protein>
<proteinExistence type="predicted"/>
<dbReference type="PANTHER" id="PTHR31221:SF242">
    <property type="entry name" value="WRKY DOMAIN-CONTAINING PROTEIN"/>
    <property type="match status" value="1"/>
</dbReference>
<dbReference type="EMBL" id="QGKV02000832">
    <property type="protein sequence ID" value="KAF3546225.1"/>
    <property type="molecule type" value="Genomic_DNA"/>
</dbReference>
<gene>
    <name evidence="7" type="ORF">DY000_02010644</name>
</gene>
<dbReference type="Pfam" id="PF03106">
    <property type="entry name" value="WRKY"/>
    <property type="match status" value="2"/>
</dbReference>
<feature type="domain" description="WRKY" evidence="6">
    <location>
        <begin position="271"/>
        <end position="336"/>
    </location>
</feature>
<dbReference type="Proteomes" id="UP000266723">
    <property type="component" value="Unassembled WGS sequence"/>
</dbReference>
<evidence type="ECO:0000256" key="3">
    <source>
        <dbReference type="ARBA" id="ARBA00023125"/>
    </source>
</evidence>
<reference evidence="7 8" key="1">
    <citation type="journal article" date="2020" name="BMC Genomics">
        <title>Intraspecific diversification of the crop wild relative Brassica cretica Lam. using demographic model selection.</title>
        <authorList>
            <person name="Kioukis A."/>
            <person name="Michalopoulou V.A."/>
            <person name="Briers L."/>
            <person name="Pirintsos S."/>
            <person name="Studholme D.J."/>
            <person name="Pavlidis P."/>
            <person name="Sarris P.F."/>
        </authorList>
    </citation>
    <scope>NUCLEOTIDE SEQUENCE [LARGE SCALE GENOMIC DNA]</scope>
    <source>
        <strain evidence="8">cv. PFS-1207/04</strain>
    </source>
</reference>